<comment type="caution">
    <text evidence="3">The sequence shown here is derived from an EMBL/GenBank/DDBJ whole genome shotgun (WGS) entry which is preliminary data.</text>
</comment>
<dbReference type="InterPro" id="IPR016061">
    <property type="entry name" value="Pro-tRNA_ligase_II_C"/>
</dbReference>
<dbReference type="SUPFAM" id="SSF55681">
    <property type="entry name" value="Class II aaRS and biotin synthetases"/>
    <property type="match status" value="1"/>
</dbReference>
<evidence type="ECO:0000313" key="3">
    <source>
        <dbReference type="EMBL" id="KAH7523952.1"/>
    </source>
</evidence>
<feature type="domain" description="Proline-tRNA ligase class II C-terminal" evidence="2">
    <location>
        <begin position="174"/>
        <end position="244"/>
    </location>
</feature>
<reference evidence="3" key="1">
    <citation type="journal article" date="2021" name="Front. Plant Sci.">
        <title>Chromosome-Scale Genome Assembly for Chinese Sour Jujube and Insights Into Its Genome Evolution and Domestication Signature.</title>
        <authorList>
            <person name="Shen L.-Y."/>
            <person name="Luo H."/>
            <person name="Wang X.-L."/>
            <person name="Wang X.-M."/>
            <person name="Qiu X.-J."/>
            <person name="Liu H."/>
            <person name="Zhou S.-S."/>
            <person name="Jia K.-H."/>
            <person name="Nie S."/>
            <person name="Bao Y.-T."/>
            <person name="Zhang R.-G."/>
            <person name="Yun Q.-Z."/>
            <person name="Chai Y.-H."/>
            <person name="Lu J.-Y."/>
            <person name="Li Y."/>
            <person name="Zhao S.-W."/>
            <person name="Mao J.-F."/>
            <person name="Jia S.-G."/>
            <person name="Mao Y.-M."/>
        </authorList>
    </citation>
    <scope>NUCLEOTIDE SEQUENCE</scope>
    <source>
        <strain evidence="3">AT0</strain>
        <tissue evidence="3">Leaf</tissue>
    </source>
</reference>
<dbReference type="Pfam" id="PF09180">
    <property type="entry name" value="ProRS-C_1"/>
    <property type="match status" value="1"/>
</dbReference>
<dbReference type="Proteomes" id="UP000813462">
    <property type="component" value="Unassembled WGS sequence"/>
</dbReference>
<protein>
    <recommendedName>
        <fullName evidence="2">Proline-tRNA ligase class II C-terminal domain-containing protein</fullName>
    </recommendedName>
</protein>
<dbReference type="InterPro" id="IPR017449">
    <property type="entry name" value="Pro-tRNA_synth_II"/>
</dbReference>
<name>A0A978V7R7_ZIZJJ</name>
<evidence type="ECO:0000259" key="2">
    <source>
        <dbReference type="SMART" id="SM00946"/>
    </source>
</evidence>
<dbReference type="AlphaFoldDB" id="A0A978V7R7"/>
<dbReference type="InterPro" id="IPR004499">
    <property type="entry name" value="Pro-tRNA-ligase_IIa_arc-type"/>
</dbReference>
<organism evidence="3 4">
    <name type="scientific">Ziziphus jujuba var. spinosa</name>
    <dbReference type="NCBI Taxonomy" id="714518"/>
    <lineage>
        <taxon>Eukaryota</taxon>
        <taxon>Viridiplantae</taxon>
        <taxon>Streptophyta</taxon>
        <taxon>Embryophyta</taxon>
        <taxon>Tracheophyta</taxon>
        <taxon>Spermatophyta</taxon>
        <taxon>Magnoliopsida</taxon>
        <taxon>eudicotyledons</taxon>
        <taxon>Gunneridae</taxon>
        <taxon>Pentapetalae</taxon>
        <taxon>rosids</taxon>
        <taxon>fabids</taxon>
        <taxon>Rosales</taxon>
        <taxon>Rhamnaceae</taxon>
        <taxon>Paliureae</taxon>
        <taxon>Ziziphus</taxon>
    </lineage>
</organism>
<accession>A0A978V7R7</accession>
<dbReference type="GO" id="GO:0005737">
    <property type="term" value="C:cytoplasm"/>
    <property type="evidence" value="ECO:0007669"/>
    <property type="project" value="InterPro"/>
</dbReference>
<dbReference type="EMBL" id="JAEACU010000006">
    <property type="protein sequence ID" value="KAH7523952.1"/>
    <property type="molecule type" value="Genomic_DNA"/>
</dbReference>
<dbReference type="SUPFAM" id="SSF64586">
    <property type="entry name" value="C-terminal domain of ProRS"/>
    <property type="match status" value="1"/>
</dbReference>
<dbReference type="GO" id="GO:0017101">
    <property type="term" value="C:aminoacyl-tRNA synthetase multienzyme complex"/>
    <property type="evidence" value="ECO:0007669"/>
    <property type="project" value="TreeGrafter"/>
</dbReference>
<dbReference type="GO" id="GO:0006433">
    <property type="term" value="P:prolyl-tRNA aminoacylation"/>
    <property type="evidence" value="ECO:0007669"/>
    <property type="project" value="InterPro"/>
</dbReference>
<dbReference type="InterPro" id="IPR045864">
    <property type="entry name" value="aa-tRNA-synth_II/BPL/LPL"/>
</dbReference>
<sequence>MGHKSELEKFAGGVYTTSVQAFILNSGRGIHAATSHCLGQNFERMFEIDFENERGEKAMVWQKSWTYSTRTTGVMMMVHGDDNGLVLPPRVAAVQVVTSHAKRLMLKQFLMPVLPLNWLMVTISVVHRDNSERAEIPMANLVEKVREKLVTIQKSLHDAAEQKRDACIQTVRTWDEFIEALGQRKLILAPWCDEEKVEEDVKARAKGEMGACKTLICTPFEQPELPKGTSGKPAKKWTYWGRSY</sequence>
<proteinExistence type="predicted"/>
<evidence type="ECO:0000313" key="4">
    <source>
        <dbReference type="Proteomes" id="UP000813462"/>
    </source>
</evidence>
<dbReference type="Gene3D" id="3.30.110.30">
    <property type="entry name" value="C-terminal domain of ProRS"/>
    <property type="match status" value="1"/>
</dbReference>
<dbReference type="PANTHER" id="PTHR43382">
    <property type="entry name" value="PROLYL-TRNA SYNTHETASE"/>
    <property type="match status" value="1"/>
</dbReference>
<dbReference type="GO" id="GO:0005524">
    <property type="term" value="F:ATP binding"/>
    <property type="evidence" value="ECO:0007669"/>
    <property type="project" value="InterPro"/>
</dbReference>
<dbReference type="SMART" id="SM00946">
    <property type="entry name" value="ProRS-C_1"/>
    <property type="match status" value="1"/>
</dbReference>
<dbReference type="PANTHER" id="PTHR43382:SF2">
    <property type="entry name" value="BIFUNCTIONAL GLUTAMATE_PROLINE--TRNA LIGASE"/>
    <property type="match status" value="1"/>
</dbReference>
<evidence type="ECO:0000256" key="1">
    <source>
        <dbReference type="ARBA" id="ARBA00022917"/>
    </source>
</evidence>
<keyword evidence="1" id="KW-0648">Protein biosynthesis</keyword>
<dbReference type="Gene3D" id="3.30.930.10">
    <property type="entry name" value="Bira Bifunctional Protein, Domain 2"/>
    <property type="match status" value="1"/>
</dbReference>
<gene>
    <name evidence="3" type="ORF">FEM48_Zijuj06G0066600</name>
</gene>
<dbReference type="GO" id="GO:0004827">
    <property type="term" value="F:proline-tRNA ligase activity"/>
    <property type="evidence" value="ECO:0007669"/>
    <property type="project" value="InterPro"/>
</dbReference>